<keyword evidence="7" id="KW-0804">Transcription</keyword>
<dbReference type="SMART" id="SM00297">
    <property type="entry name" value="BROMO"/>
    <property type="match status" value="1"/>
</dbReference>
<feature type="compositionally biased region" description="Acidic residues" evidence="13">
    <location>
        <begin position="1433"/>
        <end position="1468"/>
    </location>
</feature>
<feature type="domain" description="PHD-type" evidence="15">
    <location>
        <begin position="1334"/>
        <end position="1386"/>
    </location>
</feature>
<dbReference type="GO" id="GO:0042393">
    <property type="term" value="F:histone binding"/>
    <property type="evidence" value="ECO:0007669"/>
    <property type="project" value="TreeGrafter"/>
</dbReference>
<dbReference type="PANTHER" id="PTHR46802:SF1">
    <property type="entry name" value="TYROSINE-PROTEIN KINASE BAZ1B"/>
    <property type="match status" value="1"/>
</dbReference>
<feature type="compositionally biased region" description="Basic and acidic residues" evidence="13">
    <location>
        <begin position="1115"/>
        <end position="1142"/>
    </location>
</feature>
<evidence type="ECO:0000256" key="5">
    <source>
        <dbReference type="ARBA" id="ARBA00023015"/>
    </source>
</evidence>
<dbReference type="GO" id="GO:0008270">
    <property type="term" value="F:zinc ion binding"/>
    <property type="evidence" value="ECO:0007669"/>
    <property type="project" value="UniProtKB-KW"/>
</dbReference>
<feature type="domain" description="Bromo" evidence="14">
    <location>
        <begin position="1497"/>
        <end position="1570"/>
    </location>
</feature>
<feature type="region of interest" description="Disordered" evidence="13">
    <location>
        <begin position="1037"/>
        <end position="1062"/>
    </location>
</feature>
<keyword evidence="3 10" id="KW-0863">Zinc-finger</keyword>
<dbReference type="InterPro" id="IPR001487">
    <property type="entry name" value="Bromodomain"/>
</dbReference>
<feature type="region of interest" description="Disordered" evidence="13">
    <location>
        <begin position="158"/>
        <end position="179"/>
    </location>
</feature>
<dbReference type="WBParaSite" id="TASK_0000430901-mRNA-1">
    <property type="protein sequence ID" value="TASK_0000430901-mRNA-1"/>
    <property type="gene ID" value="TASK_0000430901"/>
</dbReference>
<name>A0A0R3W344_TAEAS</name>
<keyword evidence="4" id="KW-0862">Zinc</keyword>
<dbReference type="PANTHER" id="PTHR46802">
    <property type="entry name" value="TYROSINE-PROTEIN KINASE BAZ1B"/>
    <property type="match status" value="1"/>
</dbReference>
<feature type="compositionally biased region" description="Basic and acidic residues" evidence="13">
    <location>
        <begin position="158"/>
        <end position="171"/>
    </location>
</feature>
<dbReference type="GO" id="GO:0140801">
    <property type="term" value="F:histone H2AXY142 kinase activity"/>
    <property type="evidence" value="ECO:0007669"/>
    <property type="project" value="InterPro"/>
</dbReference>
<evidence type="ECO:0000256" key="8">
    <source>
        <dbReference type="ARBA" id="ARBA00023242"/>
    </source>
</evidence>
<comment type="subcellular location">
    <subcellularLocation>
        <location evidence="1 11">Nucleus</location>
    </subcellularLocation>
</comment>
<evidence type="ECO:0000256" key="6">
    <source>
        <dbReference type="ARBA" id="ARBA00023117"/>
    </source>
</evidence>
<feature type="compositionally biased region" description="Low complexity" evidence="13">
    <location>
        <begin position="1048"/>
        <end position="1062"/>
    </location>
</feature>
<keyword evidence="5" id="KW-0805">Transcription regulation</keyword>
<feature type="compositionally biased region" description="Low complexity" evidence="13">
    <location>
        <begin position="1302"/>
        <end position="1317"/>
    </location>
</feature>
<dbReference type="InterPro" id="IPR028941">
    <property type="entry name" value="WHIM2_dom"/>
</dbReference>
<evidence type="ECO:0000256" key="3">
    <source>
        <dbReference type="ARBA" id="ARBA00022771"/>
    </source>
</evidence>
<dbReference type="PROSITE" id="PS50014">
    <property type="entry name" value="BROMODOMAIN_2"/>
    <property type="match status" value="1"/>
</dbReference>
<feature type="coiled-coil region" evidence="12">
    <location>
        <begin position="768"/>
        <end position="810"/>
    </location>
</feature>
<keyword evidence="18" id="KW-1185">Reference proteome</keyword>
<evidence type="ECO:0000256" key="13">
    <source>
        <dbReference type="SAM" id="MobiDB-lite"/>
    </source>
</evidence>
<evidence type="ECO:0000259" key="15">
    <source>
        <dbReference type="PROSITE" id="PS50016"/>
    </source>
</evidence>
<evidence type="ECO:0000256" key="9">
    <source>
        <dbReference type="PROSITE-ProRule" id="PRU00035"/>
    </source>
</evidence>
<dbReference type="Gene3D" id="1.20.920.10">
    <property type="entry name" value="Bromodomain-like"/>
    <property type="match status" value="1"/>
</dbReference>
<dbReference type="InterPro" id="IPR019787">
    <property type="entry name" value="Znf_PHD-finger"/>
</dbReference>
<feature type="region of interest" description="Disordered" evidence="13">
    <location>
        <begin position="1093"/>
        <end position="1142"/>
    </location>
</feature>
<feature type="region of interest" description="Disordered" evidence="13">
    <location>
        <begin position="1419"/>
        <end position="1475"/>
    </location>
</feature>
<evidence type="ECO:0000256" key="12">
    <source>
        <dbReference type="SAM" id="Coils"/>
    </source>
</evidence>
<dbReference type="InterPro" id="IPR011011">
    <property type="entry name" value="Znf_FYVE_PHD"/>
</dbReference>
<accession>A0A0R3W344</accession>
<evidence type="ECO:0000256" key="11">
    <source>
        <dbReference type="PROSITE-ProRule" id="PRU00475"/>
    </source>
</evidence>
<evidence type="ECO:0000256" key="7">
    <source>
        <dbReference type="ARBA" id="ARBA00023163"/>
    </source>
</evidence>
<dbReference type="InterPro" id="IPR013136">
    <property type="entry name" value="WSTF_Acf1_Cbp146"/>
</dbReference>
<dbReference type="PROSITE" id="PS51136">
    <property type="entry name" value="WAC"/>
    <property type="match status" value="1"/>
</dbReference>
<dbReference type="GO" id="GO:0090535">
    <property type="term" value="C:WICH complex"/>
    <property type="evidence" value="ECO:0007669"/>
    <property type="project" value="InterPro"/>
</dbReference>
<dbReference type="PROSITE" id="PS50016">
    <property type="entry name" value="ZF_PHD_2"/>
    <property type="match status" value="2"/>
</dbReference>
<dbReference type="Pfam" id="PF10537">
    <property type="entry name" value="WAC_Acf1_DNA_bd"/>
    <property type="match status" value="1"/>
</dbReference>
<evidence type="ECO:0000256" key="10">
    <source>
        <dbReference type="PROSITE-ProRule" id="PRU00146"/>
    </source>
</evidence>
<feature type="domain" description="WAC" evidence="16">
    <location>
        <begin position="27"/>
        <end position="135"/>
    </location>
</feature>
<feature type="compositionally biased region" description="Basic residues" evidence="13">
    <location>
        <begin position="1288"/>
        <end position="1301"/>
    </location>
</feature>
<feature type="compositionally biased region" description="Low complexity" evidence="13">
    <location>
        <begin position="1263"/>
        <end position="1275"/>
    </location>
</feature>
<dbReference type="Proteomes" id="UP000282613">
    <property type="component" value="Unassembled WGS sequence"/>
</dbReference>
<evidence type="ECO:0000313" key="17">
    <source>
        <dbReference type="EMBL" id="VDK33224.1"/>
    </source>
</evidence>
<dbReference type="STRING" id="60517.A0A0R3W344"/>
<dbReference type="EMBL" id="UYRS01018341">
    <property type="protein sequence ID" value="VDK33224.1"/>
    <property type="molecule type" value="Genomic_DNA"/>
</dbReference>
<evidence type="ECO:0000259" key="14">
    <source>
        <dbReference type="PROSITE" id="PS50014"/>
    </source>
</evidence>
<dbReference type="OrthoDB" id="784962at2759"/>
<feature type="region of interest" description="Disordered" evidence="13">
    <location>
        <begin position="1249"/>
        <end position="1331"/>
    </location>
</feature>
<reference evidence="19" key="1">
    <citation type="submission" date="2017-02" db="UniProtKB">
        <authorList>
            <consortium name="WormBaseParasite"/>
        </authorList>
    </citation>
    <scope>IDENTIFICATION</scope>
</reference>
<feature type="compositionally biased region" description="Basic and acidic residues" evidence="13">
    <location>
        <begin position="326"/>
        <end position="335"/>
    </location>
</feature>
<dbReference type="PRINTS" id="PR00503">
    <property type="entry name" value="BROMODOMAIN"/>
</dbReference>
<evidence type="ECO:0000256" key="1">
    <source>
        <dbReference type="ARBA" id="ARBA00004123"/>
    </source>
</evidence>
<evidence type="ECO:0000259" key="16">
    <source>
        <dbReference type="PROSITE" id="PS51136"/>
    </source>
</evidence>
<proteinExistence type="predicted"/>
<evidence type="ECO:0000313" key="18">
    <source>
        <dbReference type="Proteomes" id="UP000282613"/>
    </source>
</evidence>
<evidence type="ECO:0000256" key="2">
    <source>
        <dbReference type="ARBA" id="ARBA00022723"/>
    </source>
</evidence>
<keyword evidence="6 9" id="KW-0103">Bromodomain</keyword>
<dbReference type="SMART" id="SM00249">
    <property type="entry name" value="PHD"/>
    <property type="match status" value="2"/>
</dbReference>
<feature type="region of interest" description="Disordered" evidence="13">
    <location>
        <begin position="314"/>
        <end position="339"/>
    </location>
</feature>
<feature type="compositionally biased region" description="Basic residues" evidence="13">
    <location>
        <begin position="1419"/>
        <end position="1429"/>
    </location>
</feature>
<keyword evidence="8 11" id="KW-0539">Nucleus</keyword>
<gene>
    <name evidence="17" type="ORF">TASK_LOCUS4310</name>
</gene>
<dbReference type="InterPro" id="IPR019786">
    <property type="entry name" value="Zinc_finger_PHD-type_CS"/>
</dbReference>
<dbReference type="Pfam" id="PF00439">
    <property type="entry name" value="Bromodomain"/>
    <property type="match status" value="1"/>
</dbReference>
<dbReference type="InterPro" id="IPR001965">
    <property type="entry name" value="Znf_PHD"/>
</dbReference>
<evidence type="ECO:0000313" key="19">
    <source>
        <dbReference type="WBParaSite" id="TASK_0000430901-mRNA-1"/>
    </source>
</evidence>
<dbReference type="InterPro" id="IPR013083">
    <property type="entry name" value="Znf_RING/FYVE/PHD"/>
</dbReference>
<dbReference type="CDD" id="cd15489">
    <property type="entry name" value="PHD_SF"/>
    <property type="match status" value="1"/>
</dbReference>
<protein>
    <submittedName>
        <fullName evidence="19">WAC domain-containing protein</fullName>
    </submittedName>
</protein>
<dbReference type="Gene3D" id="3.30.40.10">
    <property type="entry name" value="Zinc/RING finger domain, C3HC4 (zinc finger)"/>
    <property type="match status" value="2"/>
</dbReference>
<organism evidence="19">
    <name type="scientific">Taenia asiatica</name>
    <name type="common">Asian tapeworm</name>
    <dbReference type="NCBI Taxonomy" id="60517"/>
    <lineage>
        <taxon>Eukaryota</taxon>
        <taxon>Metazoa</taxon>
        <taxon>Spiralia</taxon>
        <taxon>Lophotrochozoa</taxon>
        <taxon>Platyhelminthes</taxon>
        <taxon>Cestoda</taxon>
        <taxon>Eucestoda</taxon>
        <taxon>Cyclophyllidea</taxon>
        <taxon>Taeniidae</taxon>
        <taxon>Taenia</taxon>
    </lineage>
</organism>
<evidence type="ECO:0000256" key="4">
    <source>
        <dbReference type="ARBA" id="ARBA00022833"/>
    </source>
</evidence>
<dbReference type="InterPro" id="IPR047174">
    <property type="entry name" value="BAZ1B"/>
</dbReference>
<keyword evidence="2" id="KW-0479">Metal-binding</keyword>
<dbReference type="InterPro" id="IPR036427">
    <property type="entry name" value="Bromodomain-like_sf"/>
</dbReference>
<feature type="domain" description="PHD-type" evidence="15">
    <location>
        <begin position="1186"/>
        <end position="1236"/>
    </location>
</feature>
<dbReference type="Pfam" id="PF00628">
    <property type="entry name" value="PHD"/>
    <property type="match status" value="2"/>
</dbReference>
<dbReference type="SUPFAM" id="SSF57903">
    <property type="entry name" value="FYVE/PHD zinc finger"/>
    <property type="match status" value="2"/>
</dbReference>
<dbReference type="PROSITE" id="PS01359">
    <property type="entry name" value="ZF_PHD_1"/>
    <property type="match status" value="2"/>
</dbReference>
<dbReference type="SUPFAM" id="SSF47370">
    <property type="entry name" value="Bromodomain"/>
    <property type="match status" value="1"/>
</dbReference>
<keyword evidence="12" id="KW-0175">Coiled coil</keyword>
<sequence length="1599" mass="178635">MPLLGNRLHVLNTVIKKSKKSSEFTPTFKFVVPDTKEICSSEDELIRKTTLYESKIWTCRVTGRANLTYKEAIKSEHVSLNLLKKSISDYYRTVILQIVHKSTSPLEPLTQACWTKVHEQFVIGEPVLLRVDSNKPIRATILGIDEAADKTLVIDLSKDETSSPNNSDKENNVNAKRPTVTKDNFSYSVQLVSDELVNVNNVPAKCIQRVHRAPSKDHIRMFIRAYAMRYGPSSSGPWVVDPTALRKYCPTLKMANSLVDKDKLRLVSETYEMKFYEKITSEKSKGHDANCETAIKISPKSLRVFKNLSALRNDSSKSPVDLVPMKSKETPEGKSSKKMKQAILPFEKSMEFPASGRKSKSDASLKFDVTLPPIAKRLIRSLKGNVEANTLKVIVSRCVSLLTDAQIRALPDVAQKLIIDKKIAIENRKKMQNMTPEQQKAYLRDLRLQRRTLIDENAPYLETGVQIAALPEPRVFPLPLNMTSLQFSRILSLTEFIACYQPLLTESTLSPGEMLYPTRTKQLATDLCLSMTNNEEGEEFTTDVEEESALTSTDAGLPRASVQGIRCLSLDRVLRAVSEQHMSAAAYRCLTRPMGSLLRLLFFSEQFSKQTELGIQLSKIPITPYTAPELLRLLLQYELANGTCSTNDRVVARIYQSVPNSSSVRDLLPSGDALGAASLIKHLTSADLFALDIEHRILAIEVLIELMLDFDTMDEYMHMCNRRAIKAWQARLALTKQKRTVIPPELAEAKLPAEKEPESDDLASIVKNRRVLAAKAAEEREIREAKERERRELEAKIDAEEKALAKAEYEHTVASTEAKLAFRVSALGTDRRDRRYWRFFCAPNRLFVESNWAPEEYHVGDSLVREPSIVSTFPPSHTFPEGLGSYEIVRRFGYAARSQWYVLDQLDELDALASALVERGARESQLKKNLVQSGLLDSVKELIMLSRVEENHESEEGKGVSPVSPDEVIIDKITAKDRGDAESILANVLLKNVYETEIHLRDGGLGGVPDFPAWMTNILAIQAEYGLCLSLTGSVPPTSAKEGPAGVPAPSTTPTASSPSKTPLRSLAEALIAVGQHVHRRFLSVPKLRLHQTKRRGENNVNGTSHENVEQASEEDGHKVVGKEEGGQEQRPETTESEKNRLHEGDVELWVDAWVEAVRSAATLSRLNVLHACLDACILWEKSVANVRCRICRRNKDDDSLLLCDGCNSGFHLYCLRPPLHSIPSGDWFCVSCKPPSCSGTTNQQRCNRRQALEASDSEEARSSAIDSDGESSSSRGEEEGDVSLQRRQQRSPRSRLRCRPSARQPMSRSSSRSSQPFKTLAKSPSSLTSPSNDTICLVCDDGATEEDELVGCSTCPNAFHPNCHNPPLRSANRRAPWMCSVCRVSRSSSGGLSAMGQSLRLRASSRINRKSSYFRLHRGSVIPKKRPRPSSDGDDDDDDGSSDDESDDVSGEEEEGANDTETTEEQADERGVFAPPAKRLRIAAQFTCADLITAVRRHRSSWPFQEPVDPKEVPDYYEIVVDPIDLSMINGWLKNGRYEGAEGPQFLSEDLAKMFFNAELYNSADSDIWKAGSHLENYVQSLFRKFSPPVGYKRDKLN</sequence>
<dbReference type="Pfam" id="PF15613">
    <property type="entry name" value="WSD"/>
    <property type="match status" value="1"/>
</dbReference>
<dbReference type="GO" id="GO:0006974">
    <property type="term" value="P:DNA damage response"/>
    <property type="evidence" value="ECO:0007669"/>
    <property type="project" value="TreeGrafter"/>
</dbReference>
<reference evidence="17 18" key="2">
    <citation type="submission" date="2018-11" db="EMBL/GenBank/DDBJ databases">
        <authorList>
            <consortium name="Pathogen Informatics"/>
        </authorList>
    </citation>
    <scope>NUCLEOTIDE SEQUENCE [LARGE SCALE GENOMIC DNA]</scope>
</reference>